<evidence type="ECO:0000256" key="1">
    <source>
        <dbReference type="ARBA" id="ARBA00004651"/>
    </source>
</evidence>
<dbReference type="EMBL" id="POTW01000058">
    <property type="protein sequence ID" value="PZF81442.1"/>
    <property type="molecule type" value="Genomic_DNA"/>
</dbReference>
<comment type="caution">
    <text evidence="8">The sequence shown here is derived from an EMBL/GenBank/DDBJ whole genome shotgun (WGS) entry which is preliminary data.</text>
</comment>
<feature type="transmembrane region" description="Helical" evidence="6">
    <location>
        <begin position="176"/>
        <end position="195"/>
    </location>
</feature>
<feature type="transmembrane region" description="Helical" evidence="6">
    <location>
        <begin position="405"/>
        <end position="427"/>
    </location>
</feature>
<feature type="transmembrane region" description="Helical" evidence="6">
    <location>
        <begin position="298"/>
        <end position="319"/>
    </location>
</feature>
<dbReference type="GO" id="GO:0022857">
    <property type="term" value="F:transmembrane transporter activity"/>
    <property type="evidence" value="ECO:0007669"/>
    <property type="project" value="InterPro"/>
</dbReference>
<keyword evidence="3 6" id="KW-0812">Transmembrane</keyword>
<protein>
    <submittedName>
        <fullName evidence="8">MFS transporter</fullName>
    </submittedName>
</protein>
<dbReference type="PROSITE" id="PS50850">
    <property type="entry name" value="MFS"/>
    <property type="match status" value="1"/>
</dbReference>
<feature type="transmembrane region" description="Helical" evidence="6">
    <location>
        <begin position="562"/>
        <end position="582"/>
    </location>
</feature>
<dbReference type="Gene3D" id="1.20.1250.20">
    <property type="entry name" value="MFS general substrate transporter like domains"/>
    <property type="match status" value="1"/>
</dbReference>
<dbReference type="SUPFAM" id="SSF103473">
    <property type="entry name" value="MFS general substrate transporter"/>
    <property type="match status" value="1"/>
</dbReference>
<evidence type="ECO:0000313" key="9">
    <source>
        <dbReference type="Proteomes" id="UP000248764"/>
    </source>
</evidence>
<feature type="transmembrane region" description="Helical" evidence="6">
    <location>
        <begin position="61"/>
        <end position="79"/>
    </location>
</feature>
<dbReference type="InterPro" id="IPR020846">
    <property type="entry name" value="MFS_dom"/>
</dbReference>
<evidence type="ECO:0000256" key="2">
    <source>
        <dbReference type="ARBA" id="ARBA00022448"/>
    </source>
</evidence>
<dbReference type="AlphaFoldDB" id="A0A2W2B5U7"/>
<feature type="transmembrane region" description="Helical" evidence="6">
    <location>
        <begin position="499"/>
        <end position="521"/>
    </location>
</feature>
<keyword evidence="4 6" id="KW-1133">Transmembrane helix</keyword>
<dbReference type="PANTHER" id="PTHR42718:SF9">
    <property type="entry name" value="MAJOR FACILITATOR SUPERFAMILY MULTIDRUG TRANSPORTER MFSC"/>
    <property type="match status" value="1"/>
</dbReference>
<feature type="transmembrane region" description="Helical" evidence="6">
    <location>
        <begin position="369"/>
        <end position="393"/>
    </location>
</feature>
<dbReference type="InterPro" id="IPR011701">
    <property type="entry name" value="MFS"/>
</dbReference>
<accession>A0A2W2B5U7</accession>
<dbReference type="Gene3D" id="1.20.1720.10">
    <property type="entry name" value="Multidrug resistance protein D"/>
    <property type="match status" value="1"/>
</dbReference>
<dbReference type="InterPro" id="IPR036259">
    <property type="entry name" value="MFS_trans_sf"/>
</dbReference>
<dbReference type="Proteomes" id="UP000248764">
    <property type="component" value="Unassembled WGS sequence"/>
</dbReference>
<feature type="domain" description="Major facilitator superfamily (MFS) profile" evidence="7">
    <location>
        <begin position="19"/>
        <end position="586"/>
    </location>
</feature>
<organism evidence="8 9">
    <name type="scientific">Jiangella anatolica</name>
    <dbReference type="NCBI Taxonomy" id="2670374"/>
    <lineage>
        <taxon>Bacteria</taxon>
        <taxon>Bacillati</taxon>
        <taxon>Actinomycetota</taxon>
        <taxon>Actinomycetes</taxon>
        <taxon>Jiangellales</taxon>
        <taxon>Jiangellaceae</taxon>
        <taxon>Jiangella</taxon>
    </lineage>
</organism>
<comment type="subcellular location">
    <subcellularLocation>
        <location evidence="1">Cell membrane</location>
        <topology evidence="1">Multi-pass membrane protein</topology>
    </subcellularLocation>
</comment>
<feature type="transmembrane region" description="Helical" evidence="6">
    <location>
        <begin position="216"/>
        <end position="240"/>
    </location>
</feature>
<feature type="transmembrane region" description="Helical" evidence="6">
    <location>
        <begin position="147"/>
        <end position="170"/>
    </location>
</feature>
<evidence type="ECO:0000313" key="8">
    <source>
        <dbReference type="EMBL" id="PZF81442.1"/>
    </source>
</evidence>
<evidence type="ECO:0000256" key="4">
    <source>
        <dbReference type="ARBA" id="ARBA00022989"/>
    </source>
</evidence>
<dbReference type="Pfam" id="PF07690">
    <property type="entry name" value="MFS_1"/>
    <property type="match status" value="1"/>
</dbReference>
<keyword evidence="2" id="KW-0813">Transport</keyword>
<evidence type="ECO:0000256" key="6">
    <source>
        <dbReference type="SAM" id="Phobius"/>
    </source>
</evidence>
<dbReference type="PANTHER" id="PTHR42718">
    <property type="entry name" value="MAJOR FACILITATOR SUPERFAMILY MULTIDRUG TRANSPORTER MFSC"/>
    <property type="match status" value="1"/>
</dbReference>
<evidence type="ECO:0000256" key="3">
    <source>
        <dbReference type="ARBA" id="ARBA00022692"/>
    </source>
</evidence>
<evidence type="ECO:0000256" key="5">
    <source>
        <dbReference type="ARBA" id="ARBA00023136"/>
    </source>
</evidence>
<gene>
    <name evidence="8" type="ORF">C1I92_21165</name>
</gene>
<dbReference type="PRINTS" id="PR01036">
    <property type="entry name" value="TCRTETB"/>
</dbReference>
<reference evidence="8 9" key="1">
    <citation type="submission" date="2018-01" db="EMBL/GenBank/DDBJ databases">
        <title>Draft genome sequence of Jiangella sp. GTF31.</title>
        <authorList>
            <person name="Sahin N."/>
            <person name="Ay H."/>
            <person name="Saygin H."/>
        </authorList>
    </citation>
    <scope>NUCLEOTIDE SEQUENCE [LARGE SCALE GENOMIC DNA]</scope>
    <source>
        <strain evidence="8 9">GTF31</strain>
    </source>
</reference>
<dbReference type="GO" id="GO:0005886">
    <property type="term" value="C:plasma membrane"/>
    <property type="evidence" value="ECO:0007669"/>
    <property type="project" value="UniProtKB-SubCell"/>
</dbReference>
<evidence type="ECO:0000259" key="7">
    <source>
        <dbReference type="PROSITE" id="PS50850"/>
    </source>
</evidence>
<keyword evidence="5 6" id="KW-0472">Membrane</keyword>
<sequence>MTSPPRSVLRRAERTGRAALVLGVIGVLLAAADTYVIVLALPDMMVGVGLDVDELQRAAPLVSMFLLGYVVVLPLVGRVSDVTGRLPVLTGSLLVFTAGSLLTASADGVAGAVVGRFLQGAGGGALVPVTLALVADLWPPERRGVPLGLVGAVQELGSVLGPLFGAAILAVADWRAIFWVNFVVGAVLFAGAAVGRRAAAAPSPEDDAEAPPPGRFDAIGAVLGLAALACGGVAVTRPASLEQSVRWGELLVPRLDGREWTTPLALAAFALVAAFVARELTARRPVLPLRRTPSVLRAADLPGALLLGVALGGIVLTFATADPAVELMADSGPWLLAGSAVALAAFGWRQRRAAAPLVPSAAVRATAAWGALVVSLFVGAALVAVVVDVPILARTVVPGSDQLDAALVLLRFLVALPVGALLGGWLLRRYGPALLAGAGMAIGAAGLAVMATWGVGSLDGIGDDAVLVAAGLGFGLAIAPVNAALLAAAPRETHGVASALLVVARMVGMLAGLSALTAIGLRRLYSVQSGIESPAVLCPDSPTDCDPYDDAVRQAVVEQLQATFTGAAVCAAAATVGAVLLLRHRARTVES</sequence>
<feature type="transmembrane region" description="Helical" evidence="6">
    <location>
        <begin position="86"/>
        <end position="105"/>
    </location>
</feature>
<proteinExistence type="predicted"/>
<feature type="transmembrane region" description="Helical" evidence="6">
    <location>
        <begin position="465"/>
        <end position="487"/>
    </location>
</feature>
<feature type="transmembrane region" description="Helical" evidence="6">
    <location>
        <begin position="434"/>
        <end position="453"/>
    </location>
</feature>
<name>A0A2W2B5U7_9ACTN</name>
<feature type="transmembrane region" description="Helical" evidence="6">
    <location>
        <begin position="20"/>
        <end position="41"/>
    </location>
</feature>
<feature type="transmembrane region" description="Helical" evidence="6">
    <location>
        <begin position="331"/>
        <end position="348"/>
    </location>
</feature>
<keyword evidence="9" id="KW-1185">Reference proteome</keyword>